<dbReference type="AlphaFoldDB" id="A0A2P7MQU4"/>
<proteinExistence type="predicted"/>
<dbReference type="Proteomes" id="UP000243002">
    <property type="component" value="Unassembled WGS sequence"/>
</dbReference>
<dbReference type="OrthoDB" id="559115at2"/>
<name>A0A2P7MQU4_9CYAN</name>
<comment type="caution">
    <text evidence="1">The sequence shown here is derived from an EMBL/GenBank/DDBJ whole genome shotgun (WGS) entry which is preliminary data.</text>
</comment>
<organism evidence="1 2">
    <name type="scientific">Cyanobium usitatum str. Tous</name>
    <dbReference type="NCBI Taxonomy" id="2116684"/>
    <lineage>
        <taxon>Bacteria</taxon>
        <taxon>Bacillati</taxon>
        <taxon>Cyanobacteriota</taxon>
        <taxon>Cyanophyceae</taxon>
        <taxon>Synechococcales</taxon>
        <taxon>Prochlorococcaceae</taxon>
        <taxon>Cyanobium</taxon>
    </lineage>
</organism>
<accession>A0A2P7MQU4</accession>
<gene>
    <name evidence="1" type="ORF">C7K55_12655</name>
</gene>
<reference evidence="1 2" key="1">
    <citation type="journal article" date="2018" name="Environ. Microbiol.">
        <title>Ecological and genomic features of two widespread freshwater picocyanobacteria.</title>
        <authorList>
            <person name="Cabello-Yeves P.J."/>
            <person name="Picazo A."/>
            <person name="Camacho A."/>
            <person name="Callieri C."/>
            <person name="Rosselli R."/>
            <person name="Roda-Garcia J.J."/>
            <person name="Coutinho F.H."/>
            <person name="Rodriguez-Valera F."/>
        </authorList>
    </citation>
    <scope>NUCLEOTIDE SEQUENCE [LARGE SCALE GENOMIC DNA]</scope>
    <source>
        <strain evidence="1 2">Tous</strain>
    </source>
</reference>
<protein>
    <submittedName>
        <fullName evidence="1">Uncharacterized protein</fullName>
    </submittedName>
</protein>
<evidence type="ECO:0000313" key="1">
    <source>
        <dbReference type="EMBL" id="PSJ03573.1"/>
    </source>
</evidence>
<sequence>MFAPVLVAPVLLTSLLLPVLQLVRPQLEQRLKTVCVEAAAAGNASLAAKLEAPCAQLARPTSQCLVEETASSGRGLAVLGDLIRGDFGAESEVVLKRCLARMLGLPADILQQIPLRELAQGFAKTRR</sequence>
<evidence type="ECO:0000313" key="2">
    <source>
        <dbReference type="Proteomes" id="UP000243002"/>
    </source>
</evidence>
<dbReference type="EMBL" id="PXXO01000020">
    <property type="protein sequence ID" value="PSJ03573.1"/>
    <property type="molecule type" value="Genomic_DNA"/>
</dbReference>
<keyword evidence="2" id="KW-1185">Reference proteome</keyword>